<reference evidence="2" key="1">
    <citation type="submission" date="2019-12" db="EMBL/GenBank/DDBJ databases">
        <title>Complete genome of Terracaulis silvestris 0127_4.</title>
        <authorList>
            <person name="Vieira S."/>
            <person name="Riedel T."/>
            <person name="Sproer C."/>
            <person name="Pascual J."/>
            <person name="Boedeker C."/>
            <person name="Overmann J."/>
        </authorList>
    </citation>
    <scope>NUCLEOTIDE SEQUENCE [LARGE SCALE GENOMIC DNA]</scope>
    <source>
        <strain evidence="2">0127_4</strain>
    </source>
</reference>
<dbReference type="KEGG" id="tsv:DSM104635_02774"/>
<dbReference type="EMBL" id="CP047045">
    <property type="protein sequence ID" value="QGZ95919.1"/>
    <property type="molecule type" value="Genomic_DNA"/>
</dbReference>
<dbReference type="Proteomes" id="UP000431269">
    <property type="component" value="Chromosome"/>
</dbReference>
<protein>
    <submittedName>
        <fullName evidence="1">Uncharacterized protein</fullName>
    </submittedName>
</protein>
<proteinExistence type="predicted"/>
<dbReference type="RefSeq" id="WP_158766742.1">
    <property type="nucleotide sequence ID" value="NZ_CP047045.1"/>
</dbReference>
<evidence type="ECO:0000313" key="1">
    <source>
        <dbReference type="EMBL" id="QGZ95919.1"/>
    </source>
</evidence>
<accession>A0A6I6MMK8</accession>
<sequence>MPSTIAAKTVKDAKLTEDNKSIVLDLETQSGPTAVTMPATEARKLLTVLLTLVAQSEKALKKNPNVKYPIDTDYWEFATADDGDLVVTFVPPSSAEFSFKLKPTHTPKMAQVLASMVKR</sequence>
<gene>
    <name evidence="1" type="ORF">DSM104635_02774</name>
</gene>
<organism evidence="1 2">
    <name type="scientific">Terricaulis silvestris</name>
    <dbReference type="NCBI Taxonomy" id="2686094"/>
    <lineage>
        <taxon>Bacteria</taxon>
        <taxon>Pseudomonadati</taxon>
        <taxon>Pseudomonadota</taxon>
        <taxon>Alphaproteobacteria</taxon>
        <taxon>Caulobacterales</taxon>
        <taxon>Caulobacteraceae</taxon>
        <taxon>Terricaulis</taxon>
    </lineage>
</organism>
<dbReference type="AlphaFoldDB" id="A0A6I6MMK8"/>
<evidence type="ECO:0000313" key="2">
    <source>
        <dbReference type="Proteomes" id="UP000431269"/>
    </source>
</evidence>
<name>A0A6I6MMK8_9CAUL</name>
<keyword evidence="2" id="KW-1185">Reference proteome</keyword>